<dbReference type="SUPFAM" id="SSF56672">
    <property type="entry name" value="DNA/RNA polymerases"/>
    <property type="match status" value="1"/>
</dbReference>
<organism evidence="1 2">
    <name type="scientific">Gossypium australe</name>
    <dbReference type="NCBI Taxonomy" id="47621"/>
    <lineage>
        <taxon>Eukaryota</taxon>
        <taxon>Viridiplantae</taxon>
        <taxon>Streptophyta</taxon>
        <taxon>Embryophyta</taxon>
        <taxon>Tracheophyta</taxon>
        <taxon>Spermatophyta</taxon>
        <taxon>Magnoliopsida</taxon>
        <taxon>eudicotyledons</taxon>
        <taxon>Gunneridae</taxon>
        <taxon>Pentapetalae</taxon>
        <taxon>rosids</taxon>
        <taxon>malvids</taxon>
        <taxon>Malvales</taxon>
        <taxon>Malvaceae</taxon>
        <taxon>Malvoideae</taxon>
        <taxon>Gossypium</taxon>
    </lineage>
</organism>
<gene>
    <name evidence="1" type="ORF">EPI10_005909</name>
</gene>
<protein>
    <submittedName>
        <fullName evidence="1">RNA-directed DNA polymerase-like protein</fullName>
    </submittedName>
</protein>
<dbReference type="PANTHER" id="PTHR24559:SF444">
    <property type="entry name" value="REVERSE TRANSCRIPTASE DOMAIN-CONTAINING PROTEIN"/>
    <property type="match status" value="1"/>
</dbReference>
<dbReference type="InterPro" id="IPR043128">
    <property type="entry name" value="Rev_trsase/Diguanyl_cyclase"/>
</dbReference>
<dbReference type="Gene3D" id="3.30.70.270">
    <property type="match status" value="1"/>
</dbReference>
<keyword evidence="2" id="KW-1185">Reference proteome</keyword>
<dbReference type="OrthoDB" id="1701144at2759"/>
<dbReference type="InterPro" id="IPR053134">
    <property type="entry name" value="RNA-dir_DNA_polymerase"/>
</dbReference>
<dbReference type="EMBL" id="SMMG02000002">
    <property type="protein sequence ID" value="KAA3483767.1"/>
    <property type="molecule type" value="Genomic_DNA"/>
</dbReference>
<keyword evidence="1" id="KW-0548">Nucleotidyltransferase</keyword>
<accession>A0A5B6WS92</accession>
<evidence type="ECO:0000313" key="2">
    <source>
        <dbReference type="Proteomes" id="UP000325315"/>
    </source>
</evidence>
<comment type="caution">
    <text evidence="1">The sequence shown here is derived from an EMBL/GenBank/DDBJ whole genome shotgun (WGS) entry which is preliminary data.</text>
</comment>
<dbReference type="AlphaFoldDB" id="A0A5B6WS92"/>
<sequence>MFQLYLGKFFVVFIVDILIYSNNEIEHAQHLRTIFQTLQEKQLYAKINKCEFWLLLILHDGILVYPNKIFVVVNWMPPRNVSEFERCRHSFKQSKAMLTQPKLRKNSLFTVMLQQPIFSQIGIVTTNMFDNDLMMIRHWKSRLNLRNRWDTSDMSLGDYCDYVIRVLLLYILTMVEYTGMC</sequence>
<name>A0A5B6WS92_9ROSI</name>
<keyword evidence="1" id="KW-0808">Transferase</keyword>
<keyword evidence="1" id="KW-0695">RNA-directed DNA polymerase</keyword>
<evidence type="ECO:0000313" key="1">
    <source>
        <dbReference type="EMBL" id="KAA3483767.1"/>
    </source>
</evidence>
<dbReference type="GO" id="GO:0003964">
    <property type="term" value="F:RNA-directed DNA polymerase activity"/>
    <property type="evidence" value="ECO:0007669"/>
    <property type="project" value="UniProtKB-KW"/>
</dbReference>
<dbReference type="Proteomes" id="UP000325315">
    <property type="component" value="Unassembled WGS sequence"/>
</dbReference>
<dbReference type="InterPro" id="IPR043502">
    <property type="entry name" value="DNA/RNA_pol_sf"/>
</dbReference>
<dbReference type="PANTHER" id="PTHR24559">
    <property type="entry name" value="TRANSPOSON TY3-I GAG-POL POLYPROTEIN"/>
    <property type="match status" value="1"/>
</dbReference>
<proteinExistence type="predicted"/>
<reference evidence="2" key="1">
    <citation type="journal article" date="2019" name="Plant Biotechnol. J.">
        <title>Genome sequencing of the Australian wild diploid species Gossypium australe highlights disease resistance and delayed gland morphogenesis.</title>
        <authorList>
            <person name="Cai Y."/>
            <person name="Cai X."/>
            <person name="Wang Q."/>
            <person name="Wang P."/>
            <person name="Zhang Y."/>
            <person name="Cai C."/>
            <person name="Xu Y."/>
            <person name="Wang K."/>
            <person name="Zhou Z."/>
            <person name="Wang C."/>
            <person name="Geng S."/>
            <person name="Li B."/>
            <person name="Dong Q."/>
            <person name="Hou Y."/>
            <person name="Wang H."/>
            <person name="Ai P."/>
            <person name="Liu Z."/>
            <person name="Yi F."/>
            <person name="Sun M."/>
            <person name="An G."/>
            <person name="Cheng J."/>
            <person name="Zhang Y."/>
            <person name="Shi Q."/>
            <person name="Xie Y."/>
            <person name="Shi X."/>
            <person name="Chang Y."/>
            <person name="Huang F."/>
            <person name="Chen Y."/>
            <person name="Hong S."/>
            <person name="Mi L."/>
            <person name="Sun Q."/>
            <person name="Zhang L."/>
            <person name="Zhou B."/>
            <person name="Peng R."/>
            <person name="Zhang X."/>
            <person name="Liu F."/>
        </authorList>
    </citation>
    <scope>NUCLEOTIDE SEQUENCE [LARGE SCALE GENOMIC DNA]</scope>
    <source>
        <strain evidence="2">cv. PA1801</strain>
    </source>
</reference>